<dbReference type="Proteomes" id="UP000680365">
    <property type="component" value="Unassembled WGS sequence"/>
</dbReference>
<evidence type="ECO:0000256" key="1">
    <source>
        <dbReference type="SAM" id="MobiDB-lite"/>
    </source>
</evidence>
<accession>A0ABS5QL36</accession>
<feature type="compositionally biased region" description="Acidic residues" evidence="1">
    <location>
        <begin position="355"/>
        <end position="399"/>
    </location>
</feature>
<dbReference type="EMBL" id="JAEDAM010000022">
    <property type="protein sequence ID" value="MBS8121910.1"/>
    <property type="molecule type" value="Genomic_DNA"/>
</dbReference>
<comment type="caution">
    <text evidence="2">The sequence shown here is derived from an EMBL/GenBank/DDBJ whole genome shotgun (WGS) entry which is preliminary data.</text>
</comment>
<feature type="region of interest" description="Disordered" evidence="1">
    <location>
        <begin position="347"/>
        <end position="399"/>
    </location>
</feature>
<keyword evidence="3" id="KW-1185">Reference proteome</keyword>
<evidence type="ECO:0000313" key="3">
    <source>
        <dbReference type="Proteomes" id="UP000680365"/>
    </source>
</evidence>
<name>A0ABS5QL36_9BACT</name>
<protein>
    <recommendedName>
        <fullName evidence="4">SLH domain-containing protein</fullName>
    </recommendedName>
</protein>
<dbReference type="RefSeq" id="WP_213348873.1">
    <property type="nucleotide sequence ID" value="NZ_JAEDAM010000022.1"/>
</dbReference>
<organism evidence="2 3">
    <name type="scientific">Candidatus Vampirococcus lugosii</name>
    <dbReference type="NCBI Taxonomy" id="2789015"/>
    <lineage>
        <taxon>Bacteria</taxon>
        <taxon>Candidatus Absconditibacteriota</taxon>
        <taxon>Vampirococcus</taxon>
    </lineage>
</organism>
<reference evidence="2 3" key="1">
    <citation type="journal article" date="2021" name="Nat. Commun.">
        <title>Reductive evolution and unique predatory mode in the CPR bacterium Vampirococcus lugosii.</title>
        <authorList>
            <person name="Moreira D."/>
            <person name="Zivanovic Y."/>
            <person name="Lopez-Archilla A.I."/>
            <person name="Iniesto M."/>
            <person name="Lopez-Garcia P."/>
        </authorList>
    </citation>
    <scope>NUCLEOTIDE SEQUENCE [LARGE SCALE GENOMIC DNA]</scope>
    <source>
        <strain evidence="2">Chiprana</strain>
    </source>
</reference>
<evidence type="ECO:0008006" key="4">
    <source>
        <dbReference type="Google" id="ProtNLM"/>
    </source>
</evidence>
<feature type="non-terminal residue" evidence="2">
    <location>
        <position position="1"/>
    </location>
</feature>
<evidence type="ECO:0000313" key="2">
    <source>
        <dbReference type="EMBL" id="MBS8121910.1"/>
    </source>
</evidence>
<gene>
    <name evidence="2" type="ORF">VAMP_40n1</name>
</gene>
<sequence length="662" mass="74585">REVNIELSKIIKSHRISSITQTGANLIYSFRSDVNTGSFDLFADSYFENLTGNIQNFDINNGTGSANITGLLGKTRYYYKLVLDDDYLTGTFRTANLVSPGDTESTGVTLLTGSKVGSGSKLKLSNNIVIKSDLDDSNVFSGSLSLSGDIEVEGGDWDGSIIPPSKIDESEIDGAGLTGNNVFMKLGAENGITLKSDENNPFKVSVELEDGEVGKEYDIYRSKDGMGWGELIASCVLNNNKVCNFETETFSYFVFNSQEDEEVDLEKYEVEFNLDPTDLDLEVKNLSGDIQVGSGNIYNLENGSYTYIASAIGYESEEGGFVINGTGKIINIELDITIRRGGGGGTNIYWKPYENDESEEDDNEDNSEEDDNEDESEENDNEDDSEENDEFEESKDDENIIEDENIVEDENNIYNDIEYTIESIIIHNSKTLINIPVFDSVDVQNRVNLLNKLIVNQIKDKRISGRDLSKFINSYNDLLIIIKIINDLSEHVNDTKKLKDIGRIKIEDILSILNDYDKIISSDNLVDDEFELALSFMNRYGLTNYTSVDDFRPDDELTLQEFIKFFVLFGTNVVGLEQVGLDMENANSSKLVNRSDVFVVLVKVILGRKLDESVYPNWYNYFEFVRYLGLTKEEDVWAQDRPITRYELALILYRSWLSNGLF</sequence>
<proteinExistence type="predicted"/>